<reference evidence="2 3" key="1">
    <citation type="submission" date="2018-06" db="EMBL/GenBank/DDBJ databases">
        <title>Genomic Encyclopedia of Type Strains, Phase III (KMG-III): the genomes of soil and plant-associated and newly described type strains.</title>
        <authorList>
            <person name="Whitman W."/>
        </authorList>
    </citation>
    <scope>NUCLEOTIDE SEQUENCE [LARGE SCALE GENOMIC DNA]</scope>
    <source>
        <strain evidence="2 3">CECT 7377</strain>
    </source>
</reference>
<evidence type="ECO:0000313" key="2">
    <source>
        <dbReference type="EMBL" id="RBP84558.1"/>
    </source>
</evidence>
<proteinExistence type="predicted"/>
<dbReference type="CDD" id="cd04301">
    <property type="entry name" value="NAT_SF"/>
    <property type="match status" value="1"/>
</dbReference>
<keyword evidence="3" id="KW-1185">Reference proteome</keyword>
<dbReference type="AlphaFoldDB" id="A0A366JFC3"/>
<evidence type="ECO:0000259" key="1">
    <source>
        <dbReference type="PROSITE" id="PS51186"/>
    </source>
</evidence>
<dbReference type="OrthoDB" id="5355033at2"/>
<gene>
    <name evidence="2" type="ORF">DFP80_10328</name>
</gene>
<sequence length="160" mass="18651">MIKVRSYQANDAEALWYLFFSTVRTVNARDYSQVQIEAWAPEGVDMSVWQNKMTDLQPVVAELDNVVVGYCDLQPDGLIDHFFCHHEYQRQGVGRALMNYILHLADERGVSCLYSHVSITAKPFFERFGFSLVNEQRVLVREQELTNFVMEKRVNKHLEC</sequence>
<dbReference type="SUPFAM" id="SSF55729">
    <property type="entry name" value="Acyl-CoA N-acyltransferases (Nat)"/>
    <property type="match status" value="1"/>
</dbReference>
<dbReference type="EMBL" id="QNSE01000003">
    <property type="protein sequence ID" value="RBP84558.1"/>
    <property type="molecule type" value="Genomic_DNA"/>
</dbReference>
<dbReference type="InterPro" id="IPR000182">
    <property type="entry name" value="GNAT_dom"/>
</dbReference>
<evidence type="ECO:0000313" key="3">
    <source>
        <dbReference type="Proteomes" id="UP000252792"/>
    </source>
</evidence>
<protein>
    <submittedName>
        <fullName evidence="2">GNAT family acetyltransferase</fullName>
    </submittedName>
</protein>
<name>A0A366JFC3_9GAMM</name>
<dbReference type="Pfam" id="PF13673">
    <property type="entry name" value="Acetyltransf_10"/>
    <property type="match status" value="1"/>
</dbReference>
<keyword evidence="2" id="KW-0808">Transferase</keyword>
<organism evidence="2 3">
    <name type="scientific">Marinomonas rhizomae</name>
    <dbReference type="NCBI Taxonomy" id="491948"/>
    <lineage>
        <taxon>Bacteria</taxon>
        <taxon>Pseudomonadati</taxon>
        <taxon>Pseudomonadota</taxon>
        <taxon>Gammaproteobacteria</taxon>
        <taxon>Oceanospirillales</taxon>
        <taxon>Oceanospirillaceae</taxon>
        <taxon>Marinomonas</taxon>
    </lineage>
</organism>
<dbReference type="GO" id="GO:0016747">
    <property type="term" value="F:acyltransferase activity, transferring groups other than amino-acyl groups"/>
    <property type="evidence" value="ECO:0007669"/>
    <property type="project" value="InterPro"/>
</dbReference>
<accession>A0A366JFC3</accession>
<dbReference type="Gene3D" id="3.40.630.30">
    <property type="match status" value="1"/>
</dbReference>
<dbReference type="PROSITE" id="PS51186">
    <property type="entry name" value="GNAT"/>
    <property type="match status" value="1"/>
</dbReference>
<dbReference type="PANTHER" id="PTHR43451:SF1">
    <property type="entry name" value="ACETYLTRANSFERASE"/>
    <property type="match status" value="1"/>
</dbReference>
<dbReference type="RefSeq" id="WP_113915474.1">
    <property type="nucleotide sequence ID" value="NZ_QNSE01000003.1"/>
</dbReference>
<feature type="domain" description="N-acetyltransferase" evidence="1">
    <location>
        <begin position="2"/>
        <end position="155"/>
    </location>
</feature>
<dbReference type="InterPro" id="IPR052564">
    <property type="entry name" value="N-acetyltrans/Recomb-assoc"/>
</dbReference>
<dbReference type="Proteomes" id="UP000252792">
    <property type="component" value="Unassembled WGS sequence"/>
</dbReference>
<comment type="caution">
    <text evidence="2">The sequence shown here is derived from an EMBL/GenBank/DDBJ whole genome shotgun (WGS) entry which is preliminary data.</text>
</comment>
<dbReference type="PANTHER" id="PTHR43451">
    <property type="entry name" value="ACETYLTRANSFERASE (GNAT) FAMILY PROTEIN"/>
    <property type="match status" value="1"/>
</dbReference>
<dbReference type="InterPro" id="IPR016181">
    <property type="entry name" value="Acyl_CoA_acyltransferase"/>
</dbReference>